<dbReference type="Pfam" id="PF03007">
    <property type="entry name" value="WS_DGAT_cat"/>
    <property type="match status" value="1"/>
</dbReference>
<evidence type="ECO:0000256" key="8">
    <source>
        <dbReference type="ARBA" id="ARBA00023098"/>
    </source>
</evidence>
<name>A0ABT2M4B5_9MYCO</name>
<dbReference type="EMBL" id="JAODWD010000001">
    <property type="protein sequence ID" value="MCT7657102.1"/>
    <property type="molecule type" value="Genomic_DNA"/>
</dbReference>
<dbReference type="PANTHER" id="PTHR31650">
    <property type="entry name" value="O-ACYLTRANSFERASE (WSD1-LIKE) FAMILY PROTEIN"/>
    <property type="match status" value="1"/>
</dbReference>
<comment type="catalytic activity">
    <reaction evidence="10 11">
        <text>an acyl-CoA + a 1,2-diacyl-sn-glycerol = a triacyl-sn-glycerol + CoA</text>
        <dbReference type="Rhea" id="RHEA:10868"/>
        <dbReference type="ChEBI" id="CHEBI:17815"/>
        <dbReference type="ChEBI" id="CHEBI:57287"/>
        <dbReference type="ChEBI" id="CHEBI:58342"/>
        <dbReference type="ChEBI" id="CHEBI:64615"/>
        <dbReference type="EC" id="2.3.1.20"/>
    </reaction>
</comment>
<gene>
    <name evidence="14" type="ORF">N4S67_01550</name>
</gene>
<dbReference type="InterPro" id="IPR009721">
    <property type="entry name" value="O-acyltransferase_WSD1_C"/>
</dbReference>
<dbReference type="InterPro" id="IPR023213">
    <property type="entry name" value="CAT-like_dom_sf"/>
</dbReference>
<evidence type="ECO:0000259" key="12">
    <source>
        <dbReference type="Pfam" id="PF03007"/>
    </source>
</evidence>
<feature type="domain" description="O-acyltransferase WSD1-like N-terminal" evidence="12">
    <location>
        <begin position="4"/>
        <end position="263"/>
    </location>
</feature>
<dbReference type="RefSeq" id="WP_260991178.1">
    <property type="nucleotide sequence ID" value="NZ_JAODWD010000001.1"/>
</dbReference>
<proteinExistence type="inferred from homology"/>
<sequence>MKRLGGWDAVLLYNETPNLHQHTLKIAVIDASDRSDFGFDRFRQTLARRLHLLEPLRYQLVDIPGRVHRAMWLENCDVDIDYHVRRLQIAPPGGRRELNAAIASVAATPLDRSKPLWEFYFVEGMPDNRFAVIGKVHHALADGVASANLMARGMDLPNAPQPEREDYCADPIPSRGRLIRAALRDHVDHARDLPRLVFDTAKGIRRVHRRSASGPDLARNFRPPSTFLNHVVSPGRTFASATLELAKVKETAKQLGVTINDIVLATVAGAVRSLLLKYDGHADEPLLGGVPMALDTSPERVSGNALGTIVVSLPVHVTDPLDWVRLARVGSEIGKRNTQLLGPDLVSRWASYAPPRTTELLFRRIATSGPSKLINVPVSNVAGPRVPGRIAGAPVEQFLSVGPLTFGVGVNITVWSYVDQLNICVLADDVTFDDPHEVTDAMVEAFGLIRAAAGLPTAAVPRM</sequence>
<reference evidence="15" key="1">
    <citation type="submission" date="2023-07" db="EMBL/GenBank/DDBJ databases">
        <authorList>
            <person name="Deng Y."/>
            <person name="Zhang Y.-Q."/>
        </authorList>
    </citation>
    <scope>NUCLEOTIDE SEQUENCE [LARGE SCALE GENOMIC DNA]</scope>
    <source>
        <strain evidence="15">CPCC 205710</strain>
    </source>
</reference>
<keyword evidence="5 11" id="KW-0444">Lipid biosynthesis</keyword>
<evidence type="ECO:0000256" key="5">
    <source>
        <dbReference type="ARBA" id="ARBA00022516"/>
    </source>
</evidence>
<feature type="domain" description="O-acyltransferase WSD1 C-terminal" evidence="13">
    <location>
        <begin position="303"/>
        <end position="449"/>
    </location>
</feature>
<keyword evidence="15" id="KW-1185">Reference proteome</keyword>
<comment type="pathway">
    <text evidence="1 11">Glycerolipid metabolism; triacylglycerol biosynthesis.</text>
</comment>
<dbReference type="Proteomes" id="UP001206639">
    <property type="component" value="Unassembled WGS sequence"/>
</dbReference>
<dbReference type="InterPro" id="IPR045034">
    <property type="entry name" value="O-acyltransferase_WSD1-like"/>
</dbReference>
<accession>A0ABT2M4B5</accession>
<evidence type="ECO:0000259" key="13">
    <source>
        <dbReference type="Pfam" id="PF06974"/>
    </source>
</evidence>
<evidence type="ECO:0000256" key="6">
    <source>
        <dbReference type="ARBA" id="ARBA00022679"/>
    </source>
</evidence>
<comment type="pathway">
    <text evidence="2">Lipid metabolism.</text>
</comment>
<keyword evidence="8 11" id="KW-0443">Lipid metabolism</keyword>
<keyword evidence="6 11" id="KW-0808">Transferase</keyword>
<evidence type="ECO:0000256" key="3">
    <source>
        <dbReference type="ARBA" id="ARBA00009587"/>
    </source>
</evidence>
<evidence type="ECO:0000256" key="1">
    <source>
        <dbReference type="ARBA" id="ARBA00004771"/>
    </source>
</evidence>
<dbReference type="InterPro" id="IPR004255">
    <property type="entry name" value="O-acyltransferase_WSD1_N"/>
</dbReference>
<dbReference type="Gene3D" id="3.30.559.10">
    <property type="entry name" value="Chloramphenicol acetyltransferase-like domain"/>
    <property type="match status" value="1"/>
</dbReference>
<dbReference type="Pfam" id="PF06974">
    <property type="entry name" value="WS_DGAT_C"/>
    <property type="match status" value="1"/>
</dbReference>
<dbReference type="Gene3D" id="3.30.559.30">
    <property type="entry name" value="Nonribosomal peptide synthetase, condensation domain"/>
    <property type="match status" value="1"/>
</dbReference>
<dbReference type="InterPro" id="IPR014292">
    <property type="entry name" value="Acyl_transf_WS/DGAT"/>
</dbReference>
<evidence type="ECO:0000256" key="10">
    <source>
        <dbReference type="ARBA" id="ARBA00048109"/>
    </source>
</evidence>
<dbReference type="SUPFAM" id="SSF52777">
    <property type="entry name" value="CoA-dependent acyltransferases"/>
    <property type="match status" value="1"/>
</dbReference>
<organism evidence="14 15">
    <name type="scientific">Mycobacterium deserti</name>
    <dbReference type="NCBI Taxonomy" id="2978347"/>
    <lineage>
        <taxon>Bacteria</taxon>
        <taxon>Bacillati</taxon>
        <taxon>Actinomycetota</taxon>
        <taxon>Actinomycetes</taxon>
        <taxon>Mycobacteriales</taxon>
        <taxon>Mycobacteriaceae</taxon>
        <taxon>Mycobacterium</taxon>
    </lineage>
</organism>
<comment type="caution">
    <text evidence="14">The sequence shown here is derived from an EMBL/GenBank/DDBJ whole genome shotgun (WGS) entry which is preliminary data.</text>
</comment>
<evidence type="ECO:0000256" key="11">
    <source>
        <dbReference type="RuleBase" id="RU361241"/>
    </source>
</evidence>
<evidence type="ECO:0000256" key="4">
    <source>
        <dbReference type="ARBA" id="ARBA00013244"/>
    </source>
</evidence>
<protein>
    <recommendedName>
        <fullName evidence="4 11">Diacylglycerol O-acyltransferase</fullName>
        <ecNumber evidence="4 11">2.3.1.20</ecNumber>
    </recommendedName>
</protein>
<evidence type="ECO:0000256" key="7">
    <source>
        <dbReference type="ARBA" id="ARBA00022798"/>
    </source>
</evidence>
<evidence type="ECO:0000256" key="2">
    <source>
        <dbReference type="ARBA" id="ARBA00005189"/>
    </source>
</evidence>
<evidence type="ECO:0000256" key="9">
    <source>
        <dbReference type="ARBA" id="ARBA00023315"/>
    </source>
</evidence>
<evidence type="ECO:0000313" key="14">
    <source>
        <dbReference type="EMBL" id="MCT7657102.1"/>
    </source>
</evidence>
<dbReference type="NCBIfam" id="TIGR02946">
    <property type="entry name" value="acyl_WS_DGAT"/>
    <property type="match status" value="1"/>
</dbReference>
<comment type="similarity">
    <text evidence="3 11">Belongs to the long-chain O-acyltransferase family.</text>
</comment>
<keyword evidence="7 11" id="KW-0319">Glycerol metabolism</keyword>
<keyword evidence="9 11" id="KW-0012">Acyltransferase</keyword>
<dbReference type="EC" id="2.3.1.20" evidence="4 11"/>
<evidence type="ECO:0000313" key="15">
    <source>
        <dbReference type="Proteomes" id="UP001206639"/>
    </source>
</evidence>
<dbReference type="PANTHER" id="PTHR31650:SF1">
    <property type="entry name" value="WAX ESTER SYNTHASE_DIACYLGLYCEROL ACYLTRANSFERASE 4-RELATED"/>
    <property type="match status" value="1"/>
</dbReference>